<keyword evidence="1" id="KW-0614">Plasmid</keyword>
<sequence>MLHSHSRWSAHRALGYRRDRRAAEPESDDIQERYQDARLYELHPTMISNGGLVAFSVKVRAMSELRKLPWVAKPISKEKMWN</sequence>
<dbReference type="AlphaFoldDB" id="A0A3G1DGK0"/>
<accession>A0A3G1DGK0</accession>
<name>A0A3G1DGK0_PSEAI</name>
<reference evidence="1" key="1">
    <citation type="submission" date="2015-12" db="EMBL/GenBank/DDBJ databases">
        <title>The first report of fully sequenced SIM-encoding plasmid pHN39-SIM.</title>
        <authorList>
            <person name="Sun F."/>
            <person name="Zhou D."/>
            <person name="Wang Q."/>
            <person name="Feng J."/>
            <person name="Feng W."/>
            <person name="Luo W."/>
            <person name="Zhang D."/>
            <person name="Chen Y."/>
            <person name="Qiu X."/>
            <person name="Yin Z."/>
            <person name="Chen W."/>
            <person name="Xia P."/>
        </authorList>
    </citation>
    <scope>NUCLEOTIDE SEQUENCE</scope>
    <source>
        <strain evidence="1">HN39</strain>
        <plasmid evidence="1">pHN39-SIM</plasmid>
    </source>
</reference>
<protein>
    <submittedName>
        <fullName evidence="1">Uncharacterized protein</fullName>
    </submittedName>
</protein>
<organism evidence="1">
    <name type="scientific">Pseudomonas aeruginosa</name>
    <dbReference type="NCBI Taxonomy" id="287"/>
    <lineage>
        <taxon>Bacteria</taxon>
        <taxon>Pseudomonadati</taxon>
        <taxon>Pseudomonadota</taxon>
        <taxon>Gammaproteobacteria</taxon>
        <taxon>Pseudomonadales</taxon>
        <taxon>Pseudomonadaceae</taxon>
        <taxon>Pseudomonas</taxon>
    </lineage>
</organism>
<proteinExistence type="predicted"/>
<geneLocation type="plasmid" evidence="1">
    <name>pHN39-SIM</name>
</geneLocation>
<evidence type="ECO:0000313" key="1">
    <source>
        <dbReference type="EMBL" id="AMP35774.1"/>
    </source>
</evidence>
<dbReference type="EMBL" id="KU254577">
    <property type="protein sequence ID" value="AMP35774.1"/>
    <property type="molecule type" value="Genomic_DNA"/>
</dbReference>